<feature type="transmembrane region" description="Helical" evidence="7">
    <location>
        <begin position="137"/>
        <end position="163"/>
    </location>
</feature>
<evidence type="ECO:0000256" key="2">
    <source>
        <dbReference type="ARBA" id="ARBA00009003"/>
    </source>
</evidence>
<dbReference type="AlphaFoldDB" id="A0A5M9JWY5"/>
<dbReference type="InterPro" id="IPR051706">
    <property type="entry name" value="Glycosyltransferase_domain"/>
</dbReference>
<keyword evidence="9" id="KW-1185">Reference proteome</keyword>
<comment type="caution">
    <text evidence="8">The sequence shown here is derived from an EMBL/GenBank/DDBJ whole genome shotgun (WGS) entry which is preliminary data.</text>
</comment>
<protein>
    <recommendedName>
        <fullName evidence="10">Mannosyltransferase</fullName>
    </recommendedName>
</protein>
<dbReference type="Gene3D" id="3.90.550.20">
    <property type="match status" value="1"/>
</dbReference>
<evidence type="ECO:0000256" key="6">
    <source>
        <dbReference type="ARBA" id="ARBA00023136"/>
    </source>
</evidence>
<evidence type="ECO:0000256" key="5">
    <source>
        <dbReference type="ARBA" id="ARBA00022989"/>
    </source>
</evidence>
<proteinExistence type="inferred from homology"/>
<evidence type="ECO:0000256" key="1">
    <source>
        <dbReference type="ARBA" id="ARBA00004370"/>
    </source>
</evidence>
<keyword evidence="5 7" id="KW-1133">Transmembrane helix</keyword>
<name>A0A5M9JWY5_MONFR</name>
<dbReference type="Pfam" id="PF04488">
    <property type="entry name" value="Gly_transf_sug"/>
    <property type="match status" value="1"/>
</dbReference>
<keyword evidence="3" id="KW-0808">Transferase</keyword>
<dbReference type="VEuPathDB" id="FungiDB:MFRU_003g01880"/>
<dbReference type="InterPro" id="IPR007577">
    <property type="entry name" value="GlycoTrfase_DXD_sugar-bd_CS"/>
</dbReference>
<evidence type="ECO:0000256" key="3">
    <source>
        <dbReference type="ARBA" id="ARBA00022679"/>
    </source>
</evidence>
<dbReference type="GO" id="GO:0051999">
    <property type="term" value="P:mannosyl-inositol phosphorylceramide biosynthetic process"/>
    <property type="evidence" value="ECO:0007669"/>
    <property type="project" value="TreeGrafter"/>
</dbReference>
<dbReference type="GO" id="GO:0016020">
    <property type="term" value="C:membrane"/>
    <property type="evidence" value="ECO:0007669"/>
    <property type="project" value="UniProtKB-SubCell"/>
</dbReference>
<dbReference type="GO" id="GO:0000030">
    <property type="term" value="F:mannosyltransferase activity"/>
    <property type="evidence" value="ECO:0007669"/>
    <property type="project" value="TreeGrafter"/>
</dbReference>
<dbReference type="EMBL" id="VICG01000004">
    <property type="protein sequence ID" value="KAA8572639.1"/>
    <property type="molecule type" value="Genomic_DNA"/>
</dbReference>
<accession>A0A5M9JWY5</accession>
<organism evidence="8 9">
    <name type="scientific">Monilinia fructicola</name>
    <name type="common">Brown rot fungus</name>
    <name type="synonym">Ciboria fructicola</name>
    <dbReference type="NCBI Taxonomy" id="38448"/>
    <lineage>
        <taxon>Eukaryota</taxon>
        <taxon>Fungi</taxon>
        <taxon>Dikarya</taxon>
        <taxon>Ascomycota</taxon>
        <taxon>Pezizomycotina</taxon>
        <taxon>Leotiomycetes</taxon>
        <taxon>Helotiales</taxon>
        <taxon>Sclerotiniaceae</taxon>
        <taxon>Monilinia</taxon>
    </lineage>
</organism>
<reference evidence="8 9" key="1">
    <citation type="submission" date="2019-06" db="EMBL/GenBank/DDBJ databases">
        <title>Genome Sequence of the Brown Rot Fungal Pathogen Monilinia fructicola.</title>
        <authorList>
            <person name="De Miccolis Angelini R.M."/>
            <person name="Landi L."/>
            <person name="Abate D."/>
            <person name="Pollastro S."/>
            <person name="Romanazzi G."/>
            <person name="Faretra F."/>
        </authorList>
    </citation>
    <scope>NUCLEOTIDE SEQUENCE [LARGE SCALE GENOMIC DNA]</scope>
    <source>
        <strain evidence="8 9">Mfrc123</strain>
    </source>
</reference>
<gene>
    <name evidence="8" type="ORF">EYC84_003238</name>
</gene>
<feature type="transmembrane region" description="Helical" evidence="7">
    <location>
        <begin position="85"/>
        <end position="105"/>
    </location>
</feature>
<evidence type="ECO:0000256" key="4">
    <source>
        <dbReference type="ARBA" id="ARBA00022692"/>
    </source>
</evidence>
<comment type="subcellular location">
    <subcellularLocation>
        <location evidence="1">Membrane</location>
    </subcellularLocation>
</comment>
<dbReference type="PANTHER" id="PTHR32385:SF20">
    <property type="entry name" value="MANNOSYL PHOSPHORYLINOSITOL CERAMIDE SYNTHASE CSH1-RELATED"/>
    <property type="match status" value="1"/>
</dbReference>
<dbReference type="PANTHER" id="PTHR32385">
    <property type="entry name" value="MANNOSYL PHOSPHORYLINOSITOL CERAMIDE SYNTHASE"/>
    <property type="match status" value="1"/>
</dbReference>
<dbReference type="InterPro" id="IPR029044">
    <property type="entry name" value="Nucleotide-diphossugar_trans"/>
</dbReference>
<dbReference type="Proteomes" id="UP000322873">
    <property type="component" value="Unassembled WGS sequence"/>
</dbReference>
<evidence type="ECO:0000256" key="7">
    <source>
        <dbReference type="SAM" id="Phobius"/>
    </source>
</evidence>
<keyword evidence="4 7" id="KW-0812">Transmembrane</keyword>
<dbReference type="SUPFAM" id="SSF53448">
    <property type="entry name" value="Nucleotide-diphospho-sugar transferases"/>
    <property type="match status" value="1"/>
</dbReference>
<evidence type="ECO:0000313" key="8">
    <source>
        <dbReference type="EMBL" id="KAA8572639.1"/>
    </source>
</evidence>
<evidence type="ECO:0000313" key="9">
    <source>
        <dbReference type="Proteomes" id="UP000322873"/>
    </source>
</evidence>
<evidence type="ECO:0008006" key="10">
    <source>
        <dbReference type="Google" id="ProtNLM"/>
    </source>
</evidence>
<comment type="similarity">
    <text evidence="2">Belongs to the glycosyltransferase 32 family.</text>
</comment>
<sequence length="412" mass="46815">MVLQYILFCIIHPWILLIAPGLDRVFINYLPGHLVTLLYIQLSNNPLTNTPPSLRSPSLLSVILINLISHGLTPYRTFPSSLPPIFLTFIQSFYSVFLLLSLSLNQKSQPLSLHKNLHCSIYPFTSLQNPIMRRGTLIFLIINLIVIGFLLNAFSTLISLLFIDGHADAIHRSEIPAPGSELIENRTQLIPKIIHQTYINSSIPERWKKGHQSCVDLHDDYEYKLWTDEASRAFIAAEYPWFLDTFDSYPFPIQRADSIRYFVLAHYGGSTLTSTTAVTDVLIPSSAIPPGCAVRSHGNQQRCHGFRPPTSLLPPRHRIPSILQQKLGMPYITVMYSTGPLFLSVLWIEYMRTVTDEAGRVRNLMPDEYSKHSWVSSMSSRETAGMEKMRRQFSGWANIGCSSRWPDSPLQE</sequence>
<keyword evidence="6 7" id="KW-0472">Membrane</keyword>